<name>A0A4J1W2Z7_STREE</name>
<accession>A0A4J1W2Z7</accession>
<evidence type="ECO:0000313" key="1">
    <source>
        <dbReference type="EMBL" id="VNP64258.1"/>
    </source>
</evidence>
<reference evidence="1" key="1">
    <citation type="submission" date="2019-04" db="EMBL/GenBank/DDBJ databases">
        <authorList>
            <consortium name="Pathogen Informatics"/>
        </authorList>
    </citation>
    <scope>NUCLEOTIDE SEQUENCE</scope>
    <source>
        <strain evidence="1">GPSC13</strain>
    </source>
</reference>
<proteinExistence type="predicted"/>
<organism evidence="1">
    <name type="scientific">Streptococcus pneumoniae</name>
    <dbReference type="NCBI Taxonomy" id="1313"/>
    <lineage>
        <taxon>Bacteria</taxon>
        <taxon>Bacillati</taxon>
        <taxon>Bacillota</taxon>
        <taxon>Bacilli</taxon>
        <taxon>Lactobacillales</taxon>
        <taxon>Streptococcaceae</taxon>
        <taxon>Streptococcus</taxon>
    </lineage>
</organism>
<dbReference type="EMBL" id="CAATGW010000003">
    <property type="protein sequence ID" value="VNP64258.1"/>
    <property type="molecule type" value="Genomic_DNA"/>
</dbReference>
<dbReference type="AlphaFoldDB" id="A0A4J1W2Z7"/>
<gene>
    <name evidence="1" type="ORF">SAMEA3206929_00522</name>
</gene>
<protein>
    <submittedName>
        <fullName evidence="1">Uncharacterized protein</fullName>
    </submittedName>
</protein>
<sequence length="306" mass="35141">MLFKNEKQALYTKSKTKSSSFRASKIRNQTIVTTTRTDGQVIALNLCDKLENGVVVVVQTTHHIGIDDVIYSKIFQHLTHSIKMSLAFFIKKVQDRRRILYCLLVFFFLRVQDTKRIFLQATLAILRQGLLERCQIVNQGLAVGCTALRISKSVEVQFDTLNTDFLQKMGCHSDCFHIGSWIARAKTLNTNLVELAQAPCLWTLITEHRSHIVELAWLLHFWGEEFIFHIGTDNGRSSFWTEGNMTVTLVIKIVHFLGYDIRCISDRATDNLVMLKNRRAHFCIVIALENLTGKALNVLPLSRFRR</sequence>